<dbReference type="EMBL" id="CAJVPW010017184">
    <property type="protein sequence ID" value="CAG8675280.1"/>
    <property type="molecule type" value="Genomic_DNA"/>
</dbReference>
<sequence length="40" mass="4539">SLKQNGLGLEQHKDTLHLMHHRLLCGGLSELIFLSPRCDK</sequence>
<feature type="non-terminal residue" evidence="1">
    <location>
        <position position="1"/>
    </location>
</feature>
<keyword evidence="2" id="KW-1185">Reference proteome</keyword>
<protein>
    <submittedName>
        <fullName evidence="1">14644_t:CDS:1</fullName>
    </submittedName>
</protein>
<organism evidence="1 2">
    <name type="scientific">Cetraspora pellucida</name>
    <dbReference type="NCBI Taxonomy" id="1433469"/>
    <lineage>
        <taxon>Eukaryota</taxon>
        <taxon>Fungi</taxon>
        <taxon>Fungi incertae sedis</taxon>
        <taxon>Mucoromycota</taxon>
        <taxon>Glomeromycotina</taxon>
        <taxon>Glomeromycetes</taxon>
        <taxon>Diversisporales</taxon>
        <taxon>Gigasporaceae</taxon>
        <taxon>Cetraspora</taxon>
    </lineage>
</organism>
<evidence type="ECO:0000313" key="1">
    <source>
        <dbReference type="EMBL" id="CAG8675280.1"/>
    </source>
</evidence>
<comment type="caution">
    <text evidence="1">The sequence shown here is derived from an EMBL/GenBank/DDBJ whole genome shotgun (WGS) entry which is preliminary data.</text>
</comment>
<dbReference type="Proteomes" id="UP000789366">
    <property type="component" value="Unassembled WGS sequence"/>
</dbReference>
<name>A0ACA9NTU1_9GLOM</name>
<gene>
    <name evidence="1" type="ORF">SPELUC_LOCUS9873</name>
</gene>
<accession>A0ACA9NTU1</accession>
<proteinExistence type="predicted"/>
<evidence type="ECO:0000313" key="2">
    <source>
        <dbReference type="Proteomes" id="UP000789366"/>
    </source>
</evidence>
<reference evidence="1" key="1">
    <citation type="submission" date="2021-06" db="EMBL/GenBank/DDBJ databases">
        <authorList>
            <person name="Kallberg Y."/>
            <person name="Tangrot J."/>
            <person name="Rosling A."/>
        </authorList>
    </citation>
    <scope>NUCLEOTIDE SEQUENCE</scope>
    <source>
        <strain evidence="1">28 12/20/2015</strain>
    </source>
</reference>